<dbReference type="GO" id="GO:0046872">
    <property type="term" value="F:metal ion binding"/>
    <property type="evidence" value="ECO:0007669"/>
    <property type="project" value="UniProtKB-KW"/>
</dbReference>
<comment type="cofactor">
    <cofactor evidence="2">
        <name>Mg(2+)</name>
        <dbReference type="ChEBI" id="CHEBI:18420"/>
    </cofactor>
</comment>
<feature type="compositionally biased region" description="Acidic residues" evidence="11">
    <location>
        <begin position="323"/>
        <end position="334"/>
    </location>
</feature>
<evidence type="ECO:0000256" key="10">
    <source>
        <dbReference type="RuleBase" id="RU003465"/>
    </source>
</evidence>
<feature type="region of interest" description="Disordered" evidence="11">
    <location>
        <begin position="1"/>
        <end position="20"/>
    </location>
</feature>
<feature type="compositionally biased region" description="Low complexity" evidence="11">
    <location>
        <begin position="371"/>
        <end position="393"/>
    </location>
</feature>
<evidence type="ECO:0000313" key="14">
    <source>
        <dbReference type="Proteomes" id="UP000265703"/>
    </source>
</evidence>
<dbReference type="AlphaFoldDB" id="A0A397SNX0"/>
<comment type="similarity">
    <text evidence="3 10">Belongs to the PP2C family.</text>
</comment>
<comment type="cofactor">
    <cofactor evidence="1">
        <name>Mn(2+)</name>
        <dbReference type="ChEBI" id="CHEBI:29035"/>
    </cofactor>
</comment>
<dbReference type="InterPro" id="IPR001932">
    <property type="entry name" value="PPM-type_phosphatase-like_dom"/>
</dbReference>
<feature type="compositionally biased region" description="Basic and acidic residues" evidence="11">
    <location>
        <begin position="8"/>
        <end position="20"/>
    </location>
</feature>
<dbReference type="EC" id="3.1.3.16" evidence="4"/>
<evidence type="ECO:0000256" key="11">
    <source>
        <dbReference type="SAM" id="MobiDB-lite"/>
    </source>
</evidence>
<keyword evidence="14" id="KW-1185">Reference proteome</keyword>
<evidence type="ECO:0000313" key="13">
    <source>
        <dbReference type="EMBL" id="RIA87900.1"/>
    </source>
</evidence>
<dbReference type="SUPFAM" id="SSF81606">
    <property type="entry name" value="PP2C-like"/>
    <property type="match status" value="1"/>
</dbReference>
<dbReference type="PANTHER" id="PTHR13832:SF565">
    <property type="entry name" value="AT28366P-RELATED"/>
    <property type="match status" value="1"/>
</dbReference>
<dbReference type="Proteomes" id="UP000265703">
    <property type="component" value="Unassembled WGS sequence"/>
</dbReference>
<dbReference type="STRING" id="658196.A0A397SNX0"/>
<dbReference type="PANTHER" id="PTHR13832">
    <property type="entry name" value="PROTEIN PHOSPHATASE 2C"/>
    <property type="match status" value="1"/>
</dbReference>
<dbReference type="GO" id="GO:0004722">
    <property type="term" value="F:protein serine/threonine phosphatase activity"/>
    <property type="evidence" value="ECO:0007669"/>
    <property type="project" value="UniProtKB-EC"/>
</dbReference>
<dbReference type="CDD" id="cd00143">
    <property type="entry name" value="PP2Cc"/>
    <property type="match status" value="1"/>
</dbReference>
<dbReference type="PROSITE" id="PS01032">
    <property type="entry name" value="PPM_1"/>
    <property type="match status" value="1"/>
</dbReference>
<keyword evidence="5" id="KW-0479">Metal-binding</keyword>
<evidence type="ECO:0000256" key="1">
    <source>
        <dbReference type="ARBA" id="ARBA00001936"/>
    </source>
</evidence>
<keyword evidence="6 10" id="KW-0378">Hydrolase</keyword>
<dbReference type="SMART" id="SM00332">
    <property type="entry name" value="PP2Cc"/>
    <property type="match status" value="1"/>
</dbReference>
<reference evidence="13 14" key="1">
    <citation type="submission" date="2018-06" db="EMBL/GenBank/DDBJ databases">
        <title>Comparative genomics reveals the genomic features of Rhizophagus irregularis, R. cerebriforme, R. diaphanum and Gigaspora rosea, and their symbiotic lifestyle signature.</title>
        <authorList>
            <person name="Morin E."/>
            <person name="San Clemente H."/>
            <person name="Chen E.C.H."/>
            <person name="De La Providencia I."/>
            <person name="Hainaut M."/>
            <person name="Kuo A."/>
            <person name="Kohler A."/>
            <person name="Murat C."/>
            <person name="Tang N."/>
            <person name="Roy S."/>
            <person name="Loubradou J."/>
            <person name="Henrissat B."/>
            <person name="Grigoriev I.V."/>
            <person name="Corradi N."/>
            <person name="Roux C."/>
            <person name="Martin F.M."/>
        </authorList>
    </citation>
    <scope>NUCLEOTIDE SEQUENCE [LARGE SCALE GENOMIC DNA]</scope>
    <source>
        <strain evidence="13 14">DAOM 227022</strain>
    </source>
</reference>
<feature type="compositionally biased region" description="Basic and acidic residues" evidence="11">
    <location>
        <begin position="313"/>
        <end position="322"/>
    </location>
</feature>
<evidence type="ECO:0000256" key="3">
    <source>
        <dbReference type="ARBA" id="ARBA00006702"/>
    </source>
</evidence>
<dbReference type="FunFam" id="3.60.40.10:FF:000016">
    <property type="entry name" value="Protein phosphatase 2C"/>
    <property type="match status" value="1"/>
</dbReference>
<evidence type="ECO:0000256" key="2">
    <source>
        <dbReference type="ARBA" id="ARBA00001946"/>
    </source>
</evidence>
<dbReference type="EMBL" id="QKYT01000287">
    <property type="protein sequence ID" value="RIA87900.1"/>
    <property type="molecule type" value="Genomic_DNA"/>
</dbReference>
<proteinExistence type="inferred from homology"/>
<comment type="catalytic activity">
    <reaction evidence="9">
        <text>O-phospho-L-threonyl-[protein] + H2O = L-threonyl-[protein] + phosphate</text>
        <dbReference type="Rhea" id="RHEA:47004"/>
        <dbReference type="Rhea" id="RHEA-COMP:11060"/>
        <dbReference type="Rhea" id="RHEA-COMP:11605"/>
        <dbReference type="ChEBI" id="CHEBI:15377"/>
        <dbReference type="ChEBI" id="CHEBI:30013"/>
        <dbReference type="ChEBI" id="CHEBI:43474"/>
        <dbReference type="ChEBI" id="CHEBI:61977"/>
        <dbReference type="EC" id="3.1.3.16"/>
    </reaction>
    <physiologicalReaction direction="left-to-right" evidence="9">
        <dbReference type="Rhea" id="RHEA:47005"/>
    </physiologicalReaction>
</comment>
<keyword evidence="7 10" id="KW-0904">Protein phosphatase</keyword>
<evidence type="ECO:0000256" key="7">
    <source>
        <dbReference type="ARBA" id="ARBA00022912"/>
    </source>
</evidence>
<name>A0A397SNX0_9GLOM</name>
<accession>A0A397SNX0</accession>
<keyword evidence="8" id="KW-0464">Manganese</keyword>
<dbReference type="InterPro" id="IPR036457">
    <property type="entry name" value="PPM-type-like_dom_sf"/>
</dbReference>
<dbReference type="InterPro" id="IPR015655">
    <property type="entry name" value="PP2C"/>
</dbReference>
<dbReference type="OrthoDB" id="10264738at2759"/>
<feature type="region of interest" description="Disordered" evidence="11">
    <location>
        <begin position="310"/>
        <end position="466"/>
    </location>
</feature>
<evidence type="ECO:0000259" key="12">
    <source>
        <dbReference type="PROSITE" id="PS51746"/>
    </source>
</evidence>
<organism evidence="13 14">
    <name type="scientific">Glomus cerebriforme</name>
    <dbReference type="NCBI Taxonomy" id="658196"/>
    <lineage>
        <taxon>Eukaryota</taxon>
        <taxon>Fungi</taxon>
        <taxon>Fungi incertae sedis</taxon>
        <taxon>Mucoromycota</taxon>
        <taxon>Glomeromycotina</taxon>
        <taxon>Glomeromycetes</taxon>
        <taxon>Glomerales</taxon>
        <taxon>Glomeraceae</taxon>
        <taxon>Glomus</taxon>
    </lineage>
</organism>
<gene>
    <name evidence="13" type="ORF">C1645_797360</name>
</gene>
<evidence type="ECO:0000256" key="4">
    <source>
        <dbReference type="ARBA" id="ARBA00013081"/>
    </source>
</evidence>
<evidence type="ECO:0000256" key="8">
    <source>
        <dbReference type="ARBA" id="ARBA00023211"/>
    </source>
</evidence>
<evidence type="ECO:0000256" key="5">
    <source>
        <dbReference type="ARBA" id="ARBA00022723"/>
    </source>
</evidence>
<feature type="compositionally biased region" description="Acidic residues" evidence="11">
    <location>
        <begin position="341"/>
        <end position="354"/>
    </location>
</feature>
<dbReference type="Pfam" id="PF00481">
    <property type="entry name" value="PP2C"/>
    <property type="match status" value="1"/>
</dbReference>
<comment type="caution">
    <text evidence="13">The sequence shown here is derived from an EMBL/GenBank/DDBJ whole genome shotgun (WGS) entry which is preliminary data.</text>
</comment>
<feature type="domain" description="PPM-type phosphatase" evidence="12">
    <location>
        <begin position="23"/>
        <end position="286"/>
    </location>
</feature>
<dbReference type="PROSITE" id="PS51746">
    <property type="entry name" value="PPM_2"/>
    <property type="match status" value="1"/>
</dbReference>
<evidence type="ECO:0000256" key="6">
    <source>
        <dbReference type="ARBA" id="ARBA00022801"/>
    </source>
</evidence>
<protein>
    <recommendedName>
        <fullName evidence="4">protein-serine/threonine phosphatase</fullName>
        <ecNumber evidence="4">3.1.3.16</ecNumber>
    </recommendedName>
</protein>
<evidence type="ECO:0000256" key="9">
    <source>
        <dbReference type="ARBA" id="ARBA00048832"/>
    </source>
</evidence>
<dbReference type="InterPro" id="IPR000222">
    <property type="entry name" value="PP2C_BS"/>
</dbReference>
<feature type="compositionally biased region" description="Basic and acidic residues" evidence="11">
    <location>
        <begin position="424"/>
        <end position="434"/>
    </location>
</feature>
<dbReference type="Gene3D" id="3.60.40.10">
    <property type="entry name" value="PPM-type phosphatase domain"/>
    <property type="match status" value="1"/>
</dbReference>
<sequence length="466" mass="51404">MGQTLSEPVKEKHSNSGSDDRLLFASSAMQGWRISMEDAHTTELTLTDKKGFSFFGVYDGHGGQNIAKYSGAHLHERIARDSEFPNNIEEAMKNGFLGTDEDLKNDSQYANDPSGCTAVTAIITPENFVYVGNAGDSRAVISIEGIATNMSNDHKPVNKEESNRITNAGGFVEFGRVNGNLALSRAIGDFEFKQNPSLSPEKQIVTAYPDVKKEVITENTEFLVLACDGIWDCLSSQQVVNFIRREISQSKNLQIACEKLMDRCLAKDSELGGIGCDNMTVIIVGFLNGKTETEWYEWMVKRYGTIGPEYEESESRQQKGDDIDYNDDDSDEGLEIPADTSTEDYVTDDTDLENQNELTIDDIPTQRRSDSSSSYSSFESDSSSRSNSNDSFSKTSIDKFENSETNEPVGSPISNPPQSPFDTQDLKSLDDKLTASEGVAHVIPDGKAGSKIHGTNNTWPRAKRDQ</sequence>